<name>F3ZZA2_MAHA5</name>
<organism evidence="7 8">
    <name type="scientific">Mahella australiensis (strain DSM 15567 / CIP 107919 / 50-1 BON)</name>
    <dbReference type="NCBI Taxonomy" id="697281"/>
    <lineage>
        <taxon>Bacteria</taxon>
        <taxon>Bacillati</taxon>
        <taxon>Bacillota</taxon>
        <taxon>Clostridia</taxon>
        <taxon>Thermoanaerobacterales</taxon>
        <taxon>Thermoanaerobacterales Family IV. Incertae Sedis</taxon>
        <taxon>Mahella</taxon>
    </lineage>
</organism>
<dbReference type="CDD" id="cd06261">
    <property type="entry name" value="TM_PBP2"/>
    <property type="match status" value="1"/>
</dbReference>
<gene>
    <name evidence="7" type="ordered locus">Mahau_2749</name>
</gene>
<keyword evidence="8" id="KW-1185">Reference proteome</keyword>
<dbReference type="PANTHER" id="PTHR43496:SF1">
    <property type="entry name" value="POLYGALACTURONAN_RHAMNOGALACTURONAN TRANSPORT SYSTEM PERMEASE PROTEIN YTEP"/>
    <property type="match status" value="1"/>
</dbReference>
<feature type="transmembrane region" description="Helical" evidence="5">
    <location>
        <begin position="145"/>
        <end position="170"/>
    </location>
</feature>
<reference evidence="7 8" key="2">
    <citation type="journal article" date="2011" name="Stand. Genomic Sci.">
        <title>Complete genome sequence of Mahella australiensis type strain (50-1 BON).</title>
        <authorList>
            <person name="Sikorski J."/>
            <person name="Teshima H."/>
            <person name="Nolan M."/>
            <person name="Lucas S."/>
            <person name="Hammon N."/>
            <person name="Deshpande S."/>
            <person name="Cheng J.F."/>
            <person name="Pitluck S."/>
            <person name="Liolios K."/>
            <person name="Pagani I."/>
            <person name="Ivanova N."/>
            <person name="Huntemann M."/>
            <person name="Mavromatis K."/>
            <person name="Ovchinikova G."/>
            <person name="Pati A."/>
            <person name="Tapia R."/>
            <person name="Han C."/>
            <person name="Goodwin L."/>
            <person name="Chen A."/>
            <person name="Palaniappan K."/>
            <person name="Land M."/>
            <person name="Hauser L."/>
            <person name="Ngatchou-Djao O.D."/>
            <person name="Rohde M."/>
            <person name="Pukall R."/>
            <person name="Spring S."/>
            <person name="Abt B."/>
            <person name="Goker M."/>
            <person name="Detter J.C."/>
            <person name="Woyke T."/>
            <person name="Bristow J."/>
            <person name="Markowitz V."/>
            <person name="Hugenholtz P."/>
            <person name="Eisen J.A."/>
            <person name="Kyrpides N.C."/>
            <person name="Klenk H.P."/>
            <person name="Lapidus A."/>
        </authorList>
    </citation>
    <scope>NUCLEOTIDE SEQUENCE [LARGE SCALE GENOMIC DNA]</scope>
    <source>
        <strain evidence="8">DSM 15567 / CIP 107919 / 50-1 BON</strain>
    </source>
</reference>
<dbReference type="GO" id="GO:0005886">
    <property type="term" value="C:plasma membrane"/>
    <property type="evidence" value="ECO:0007669"/>
    <property type="project" value="UniProtKB-SubCell"/>
</dbReference>
<evidence type="ECO:0000256" key="5">
    <source>
        <dbReference type="RuleBase" id="RU363032"/>
    </source>
</evidence>
<dbReference type="PROSITE" id="PS50928">
    <property type="entry name" value="ABC_TM1"/>
    <property type="match status" value="1"/>
</dbReference>
<keyword evidence="4 5" id="KW-0472">Membrane</keyword>
<keyword evidence="2 5" id="KW-0812">Transmembrane</keyword>
<dbReference type="PANTHER" id="PTHR43496">
    <property type="entry name" value="PROTEIN LPLB"/>
    <property type="match status" value="1"/>
</dbReference>
<reference evidence="8" key="1">
    <citation type="submission" date="2010-11" db="EMBL/GenBank/DDBJ databases">
        <title>The complete genome of Mahella australiensis DSM 15567.</title>
        <authorList>
            <consortium name="US DOE Joint Genome Institute (JGI-PGF)"/>
            <person name="Lucas S."/>
            <person name="Copeland A."/>
            <person name="Lapidus A."/>
            <person name="Bruce D."/>
            <person name="Goodwin L."/>
            <person name="Pitluck S."/>
            <person name="Kyrpides N."/>
            <person name="Mavromatis K."/>
            <person name="Pagani I."/>
            <person name="Ivanova N."/>
            <person name="Teshima H."/>
            <person name="Brettin T."/>
            <person name="Detter J.C."/>
            <person name="Han C."/>
            <person name="Tapia R."/>
            <person name="Land M."/>
            <person name="Hauser L."/>
            <person name="Markowitz V."/>
            <person name="Cheng J.-F."/>
            <person name="Hugenholtz P."/>
            <person name="Woyke T."/>
            <person name="Wu D."/>
            <person name="Spring S."/>
            <person name="Pukall R."/>
            <person name="Steenblock K."/>
            <person name="Schneider S."/>
            <person name="Klenk H.-P."/>
            <person name="Eisen J.A."/>
        </authorList>
    </citation>
    <scope>NUCLEOTIDE SEQUENCE [LARGE SCALE GENOMIC DNA]</scope>
    <source>
        <strain evidence="8">DSM 15567 / CIP 107919 / 50-1 BON</strain>
    </source>
</reference>
<sequence length="327" mass="36780">MHIQNLTIGKAQEHSLTQRRNKGILYEIWHYRSLMLMLLPTLLYFVIFRYGSIFGIVIAFQDYRPIAGQGFIASIIQSPWVGFKHFSDFFSSMNGVQIIINTVLISIYKIIFGFPAPIILALLLNEVKHQRFKKTVQTISYLPHFISWVILAGILRIIFNPDTGVILPLFEAMGKEPINLLGDPKYFRMMLVVTDIWVEVGWGSIIYLAALSGIDAELYEAAIIDGAGKLQQLLHITLPGIASTIVIMFILRVGNILDAGFDQVFNLINPAVASVGEIIDTYVYEQGLLRMNFSYSTAIGLFKSFIGLLLVVTANFIAKRLGQEGIW</sequence>
<protein>
    <submittedName>
        <fullName evidence="7">Carbohydrate ABC transporter membrane protein 1, CUT1 family</fullName>
    </submittedName>
</protein>
<evidence type="ECO:0000313" key="8">
    <source>
        <dbReference type="Proteomes" id="UP000008457"/>
    </source>
</evidence>
<dbReference type="InterPro" id="IPR035906">
    <property type="entry name" value="MetI-like_sf"/>
</dbReference>
<keyword evidence="5" id="KW-0813">Transport</keyword>
<dbReference type="Proteomes" id="UP000008457">
    <property type="component" value="Chromosome"/>
</dbReference>
<evidence type="ECO:0000256" key="2">
    <source>
        <dbReference type="ARBA" id="ARBA00022692"/>
    </source>
</evidence>
<evidence type="ECO:0000259" key="6">
    <source>
        <dbReference type="PROSITE" id="PS50928"/>
    </source>
</evidence>
<evidence type="ECO:0000256" key="1">
    <source>
        <dbReference type="ARBA" id="ARBA00004141"/>
    </source>
</evidence>
<feature type="transmembrane region" description="Helical" evidence="5">
    <location>
        <begin position="34"/>
        <end position="60"/>
    </location>
</feature>
<comment type="similarity">
    <text evidence="5">Belongs to the binding-protein-dependent transport system permease family.</text>
</comment>
<feature type="domain" description="ABC transmembrane type-1" evidence="6">
    <location>
        <begin position="99"/>
        <end position="314"/>
    </location>
</feature>
<dbReference type="InterPro" id="IPR000515">
    <property type="entry name" value="MetI-like"/>
</dbReference>
<accession>F3ZZA2</accession>
<dbReference type="SUPFAM" id="SSF161098">
    <property type="entry name" value="MetI-like"/>
    <property type="match status" value="1"/>
</dbReference>
<dbReference type="AlphaFoldDB" id="F3ZZA2"/>
<dbReference type="OrthoDB" id="9773727at2"/>
<dbReference type="HOGENOM" id="CLU_016047_0_1_9"/>
<comment type="subcellular location">
    <subcellularLocation>
        <location evidence="5">Cell membrane</location>
        <topology evidence="5">Multi-pass membrane protein</topology>
    </subcellularLocation>
    <subcellularLocation>
        <location evidence="1">Membrane</location>
        <topology evidence="1">Multi-pass membrane protein</topology>
    </subcellularLocation>
</comment>
<evidence type="ECO:0000256" key="3">
    <source>
        <dbReference type="ARBA" id="ARBA00022989"/>
    </source>
</evidence>
<feature type="transmembrane region" description="Helical" evidence="5">
    <location>
        <begin position="98"/>
        <end position="124"/>
    </location>
</feature>
<proteinExistence type="inferred from homology"/>
<feature type="transmembrane region" description="Helical" evidence="5">
    <location>
        <begin position="190"/>
        <end position="212"/>
    </location>
</feature>
<keyword evidence="3 5" id="KW-1133">Transmembrane helix</keyword>
<dbReference type="STRING" id="697281.Mahau_2749"/>
<evidence type="ECO:0000313" key="7">
    <source>
        <dbReference type="EMBL" id="AEE97884.1"/>
    </source>
</evidence>
<feature type="transmembrane region" description="Helical" evidence="5">
    <location>
        <begin position="293"/>
        <end position="318"/>
    </location>
</feature>
<dbReference type="eggNOG" id="COG4209">
    <property type="taxonomic scope" value="Bacteria"/>
</dbReference>
<evidence type="ECO:0000256" key="4">
    <source>
        <dbReference type="ARBA" id="ARBA00023136"/>
    </source>
</evidence>
<feature type="transmembrane region" description="Helical" evidence="5">
    <location>
        <begin position="233"/>
        <end position="251"/>
    </location>
</feature>
<dbReference type="Pfam" id="PF00528">
    <property type="entry name" value="BPD_transp_1"/>
    <property type="match status" value="1"/>
</dbReference>
<dbReference type="KEGG" id="mas:Mahau_2749"/>
<dbReference type="EMBL" id="CP002360">
    <property type="protein sequence ID" value="AEE97884.1"/>
    <property type="molecule type" value="Genomic_DNA"/>
</dbReference>
<dbReference type="Gene3D" id="1.10.3720.10">
    <property type="entry name" value="MetI-like"/>
    <property type="match status" value="1"/>
</dbReference>
<dbReference type="RefSeq" id="WP_013782307.1">
    <property type="nucleotide sequence ID" value="NC_015520.1"/>
</dbReference>
<dbReference type="GO" id="GO:0055085">
    <property type="term" value="P:transmembrane transport"/>
    <property type="evidence" value="ECO:0007669"/>
    <property type="project" value="InterPro"/>
</dbReference>